<dbReference type="SUPFAM" id="SSF102645">
    <property type="entry name" value="CoaB-like"/>
    <property type="match status" value="1"/>
</dbReference>
<proteinExistence type="predicted"/>
<evidence type="ECO:0000313" key="3">
    <source>
        <dbReference type="Proteomes" id="UP000278807"/>
    </source>
</evidence>
<dbReference type="EMBL" id="UZAE01015922">
    <property type="protein sequence ID" value="VDO16782.1"/>
    <property type="molecule type" value="Genomic_DNA"/>
</dbReference>
<sequence>MGPILFFLFIFLLFHYLNLSTCLSSRFYAVVVIAILETDPEVVLERAKSAMQRYGTHVVIANLLDTRKHEAWIIHNLSKVSGEDFQHIALTSPQSISQFSNPPTEIEEVLIQRVSDLHSYFLEHRK</sequence>
<reference evidence="4" key="1">
    <citation type="submission" date="2017-02" db="UniProtKB">
        <authorList>
            <consortium name="WormBaseParasite"/>
        </authorList>
    </citation>
    <scope>IDENTIFICATION</scope>
</reference>
<feature type="signal peptide" evidence="1">
    <location>
        <begin position="1"/>
        <end position="22"/>
    </location>
</feature>
<gene>
    <name evidence="2" type="ORF">HNAJ_LOCUS13701</name>
</gene>
<evidence type="ECO:0000313" key="2">
    <source>
        <dbReference type="EMBL" id="VDO16782.1"/>
    </source>
</evidence>
<dbReference type="Proteomes" id="UP000278807">
    <property type="component" value="Unassembled WGS sequence"/>
</dbReference>
<keyword evidence="3" id="KW-1185">Reference proteome</keyword>
<dbReference type="Gene3D" id="3.40.50.10300">
    <property type="entry name" value="CoaB-like"/>
    <property type="match status" value="1"/>
</dbReference>
<dbReference type="OrthoDB" id="70224at2759"/>
<feature type="chain" id="PRO_5043132243" evidence="1">
    <location>
        <begin position="23"/>
        <end position="126"/>
    </location>
</feature>
<accession>A0A0R3U0S8</accession>
<reference evidence="2 3" key="2">
    <citation type="submission" date="2018-11" db="EMBL/GenBank/DDBJ databases">
        <authorList>
            <consortium name="Pathogen Informatics"/>
        </authorList>
    </citation>
    <scope>NUCLEOTIDE SEQUENCE [LARGE SCALE GENOMIC DNA]</scope>
</reference>
<keyword evidence="1" id="KW-0732">Signal</keyword>
<dbReference type="InterPro" id="IPR035929">
    <property type="entry name" value="CoaB-like_sf"/>
</dbReference>
<organism evidence="4">
    <name type="scientific">Rodentolepis nana</name>
    <name type="common">Dwarf tapeworm</name>
    <name type="synonym">Hymenolepis nana</name>
    <dbReference type="NCBI Taxonomy" id="102285"/>
    <lineage>
        <taxon>Eukaryota</taxon>
        <taxon>Metazoa</taxon>
        <taxon>Spiralia</taxon>
        <taxon>Lophotrochozoa</taxon>
        <taxon>Platyhelminthes</taxon>
        <taxon>Cestoda</taxon>
        <taxon>Eucestoda</taxon>
        <taxon>Cyclophyllidea</taxon>
        <taxon>Hymenolepididae</taxon>
        <taxon>Rodentolepis</taxon>
    </lineage>
</organism>
<name>A0A0R3U0S8_RODNA</name>
<evidence type="ECO:0000256" key="1">
    <source>
        <dbReference type="SAM" id="SignalP"/>
    </source>
</evidence>
<dbReference type="WBParaSite" id="HNAJ_0001372701-mRNA-1">
    <property type="protein sequence ID" value="HNAJ_0001372701-mRNA-1"/>
    <property type="gene ID" value="HNAJ_0001372701"/>
</dbReference>
<dbReference type="STRING" id="102285.A0A0R3U0S8"/>
<dbReference type="AlphaFoldDB" id="A0A0R3U0S8"/>
<evidence type="ECO:0000313" key="4">
    <source>
        <dbReference type="WBParaSite" id="HNAJ_0001372701-mRNA-1"/>
    </source>
</evidence>
<protein>
    <submittedName>
        <fullName evidence="4">DFP domain-containing protein</fullName>
    </submittedName>
</protein>